<evidence type="ECO:0000313" key="10">
    <source>
        <dbReference type="EMBL" id="KIR46532.1"/>
    </source>
</evidence>
<evidence type="ECO:0000256" key="8">
    <source>
        <dbReference type="SAM" id="MobiDB-lite"/>
    </source>
</evidence>
<dbReference type="InterPro" id="IPR028458">
    <property type="entry name" value="Twinfilin"/>
</dbReference>
<dbReference type="AlphaFoldDB" id="A0A0D0TJ62"/>
<proteinExistence type="inferred from homology"/>
<feature type="compositionally biased region" description="Polar residues" evidence="8">
    <location>
        <begin position="260"/>
        <end position="281"/>
    </location>
</feature>
<dbReference type="PANTHER" id="PTHR13759:SF1">
    <property type="entry name" value="TWINFILIN"/>
    <property type="match status" value="1"/>
</dbReference>
<reference evidence="10" key="1">
    <citation type="submission" date="2015-01" db="EMBL/GenBank/DDBJ databases">
        <title>The Genome Sequence of Cryptococcus gattii CA1280.</title>
        <authorList>
            <consortium name="The Broad Institute Genomics Platform"/>
            <person name="Cuomo C."/>
            <person name="Litvintseva A."/>
            <person name="Chen Y."/>
            <person name="Heitman J."/>
            <person name="Sun S."/>
            <person name="Springer D."/>
            <person name="Dromer F."/>
            <person name="Young S."/>
            <person name="Zeng Q."/>
            <person name="Gargeya S."/>
            <person name="Abouelleil A."/>
            <person name="Alvarado L."/>
            <person name="Chapman S.B."/>
            <person name="Gainer-Dewar J."/>
            <person name="Goldberg J."/>
            <person name="Griggs A."/>
            <person name="Gujja S."/>
            <person name="Hansen M."/>
            <person name="Howarth C."/>
            <person name="Imamovic A."/>
            <person name="Larimer J."/>
            <person name="Murphy C."/>
            <person name="Naylor J."/>
            <person name="Pearson M."/>
            <person name="Priest M."/>
            <person name="Roberts A."/>
            <person name="Saif S."/>
            <person name="Shea T."/>
            <person name="Sykes S."/>
            <person name="Wortman J."/>
            <person name="Nusbaum C."/>
            <person name="Birren B."/>
        </authorList>
    </citation>
    <scope>NUCLEOTIDE SEQUENCE [LARGE SCALE GENOMIC DNA]</scope>
    <source>
        <strain evidence="10">CA1280</strain>
    </source>
</reference>
<sequence>MSAPSGIKVPDDLTAAFTTALTSPNDTRALVFIIDGESFKHHATVQPKASYKDDIVLIPQVLPSPKTPASFAYRLDSRDNGKWDWMMVTFVPDNAGVRAKMLQASSRSGLMKALGANNFKHDWFATSISDLTPAALTAHLNHLSSPPPLSASEAALAEVREAEAAEAKRAALDPEGQARRHKAVVGLGGKMIWGDGVAEALQKAAQRSDDGWVVVLEISSSNPGSIALLKSEACTPSQLTSKIPEKSPCYVFYSHPTPPSTRNAPKQSSTPIGAPRNTFQGSQGGVRVVNAPFGSPTLEAGEKTMSEEPEDGVSPVSPAQEETVEDGGKGRVIFVYCCPPNSPVKYRMIYSTTVRGVQQDASDKAGVEIAAKLETSDPSELTESHLKSSLPSYKPTHSSSLPIPTSSTLGGRAFGTPAMFGQPHPTTPVRSASQVPLPPSGASTPAAEGGNEGEEDGKENIRRAFDAFGPRVNNGGGGGFARPRPAGRR</sequence>
<dbReference type="PANTHER" id="PTHR13759">
    <property type="entry name" value="TWINFILIN"/>
    <property type="match status" value="1"/>
</dbReference>
<dbReference type="SUPFAM" id="SSF55753">
    <property type="entry name" value="Actin depolymerizing proteins"/>
    <property type="match status" value="2"/>
</dbReference>
<evidence type="ECO:0000256" key="7">
    <source>
        <dbReference type="ARBA" id="ARBA00038532"/>
    </source>
</evidence>
<dbReference type="GO" id="GO:0005884">
    <property type="term" value="C:actin filament"/>
    <property type="evidence" value="ECO:0007669"/>
    <property type="project" value="TreeGrafter"/>
</dbReference>
<evidence type="ECO:0000256" key="5">
    <source>
        <dbReference type="ARBA" id="ARBA00023203"/>
    </source>
</evidence>
<dbReference type="PROSITE" id="PS51263">
    <property type="entry name" value="ADF_H"/>
    <property type="match status" value="1"/>
</dbReference>
<accession>A0A0D0TJ62</accession>
<keyword evidence="3" id="KW-0963">Cytoplasm</keyword>
<feature type="compositionally biased region" description="Low complexity" evidence="8">
    <location>
        <begin position="395"/>
        <end position="408"/>
    </location>
</feature>
<dbReference type="Gene3D" id="3.40.20.10">
    <property type="entry name" value="Severin"/>
    <property type="match status" value="2"/>
</dbReference>
<keyword evidence="5" id="KW-0009">Actin-binding</keyword>
<dbReference type="CDD" id="cd11285">
    <property type="entry name" value="ADF_Twf-N_like"/>
    <property type="match status" value="1"/>
</dbReference>
<dbReference type="InterPro" id="IPR029006">
    <property type="entry name" value="ADF-H/Gelsolin-like_dom_sf"/>
</dbReference>
<evidence type="ECO:0000256" key="3">
    <source>
        <dbReference type="ARBA" id="ARBA00022490"/>
    </source>
</evidence>
<organism evidence="10">
    <name type="scientific">Cryptococcus bacillisporus CA1280</name>
    <dbReference type="NCBI Taxonomy" id="1296109"/>
    <lineage>
        <taxon>Eukaryota</taxon>
        <taxon>Fungi</taxon>
        <taxon>Dikarya</taxon>
        <taxon>Basidiomycota</taxon>
        <taxon>Agaricomycotina</taxon>
        <taxon>Tremellomycetes</taxon>
        <taxon>Tremellales</taxon>
        <taxon>Cryptococcaceae</taxon>
        <taxon>Cryptococcus</taxon>
        <taxon>Cryptococcus gattii species complex</taxon>
    </lineage>
</organism>
<name>A0A0D0TJ62_CRYGA</name>
<dbReference type="GO" id="GO:0051016">
    <property type="term" value="P:barbed-end actin filament capping"/>
    <property type="evidence" value="ECO:0007669"/>
    <property type="project" value="TreeGrafter"/>
</dbReference>
<comment type="subcellular location">
    <subcellularLocation>
        <location evidence="1">Cytoplasm</location>
        <location evidence="1">Cytoskeleton</location>
    </subcellularLocation>
</comment>
<feature type="region of interest" description="Disordered" evidence="8">
    <location>
        <begin position="257"/>
        <end position="325"/>
    </location>
</feature>
<feature type="compositionally biased region" description="Polar residues" evidence="8">
    <location>
        <begin position="376"/>
        <end position="391"/>
    </location>
</feature>
<dbReference type="GO" id="GO:0005737">
    <property type="term" value="C:cytoplasm"/>
    <property type="evidence" value="ECO:0007669"/>
    <property type="project" value="TreeGrafter"/>
</dbReference>
<dbReference type="Pfam" id="PF00241">
    <property type="entry name" value="Cofilin_ADF"/>
    <property type="match status" value="2"/>
</dbReference>
<gene>
    <name evidence="10" type="ORF">I312_04019</name>
</gene>
<evidence type="ECO:0000256" key="4">
    <source>
        <dbReference type="ARBA" id="ARBA00022737"/>
    </source>
</evidence>
<protein>
    <recommendedName>
        <fullName evidence="9">ADF-H domain-containing protein</fullName>
    </recommendedName>
</protein>
<dbReference type="GO" id="GO:0051015">
    <property type="term" value="F:actin filament binding"/>
    <property type="evidence" value="ECO:0007669"/>
    <property type="project" value="TreeGrafter"/>
</dbReference>
<evidence type="ECO:0000256" key="6">
    <source>
        <dbReference type="ARBA" id="ARBA00023212"/>
    </source>
</evidence>
<dbReference type="HOGENOM" id="CLU_031995_0_1_1"/>
<dbReference type="SMART" id="SM00102">
    <property type="entry name" value="ADF"/>
    <property type="match status" value="2"/>
</dbReference>
<comment type="subunit">
    <text evidence="7">Interacts with G-actin; ADP-actin form.</text>
</comment>
<keyword evidence="6" id="KW-0206">Cytoskeleton</keyword>
<evidence type="ECO:0000259" key="9">
    <source>
        <dbReference type="PROSITE" id="PS51263"/>
    </source>
</evidence>
<feature type="domain" description="ADF-H" evidence="9">
    <location>
        <begin position="6"/>
        <end position="141"/>
    </location>
</feature>
<dbReference type="OrthoDB" id="10006997at2759"/>
<dbReference type="GO" id="GO:0030042">
    <property type="term" value="P:actin filament depolymerization"/>
    <property type="evidence" value="ECO:0007669"/>
    <property type="project" value="TreeGrafter"/>
</dbReference>
<dbReference type="EMBL" id="KN847983">
    <property type="protein sequence ID" value="KIR46532.1"/>
    <property type="molecule type" value="Genomic_DNA"/>
</dbReference>
<dbReference type="GO" id="GO:0003785">
    <property type="term" value="F:actin monomer binding"/>
    <property type="evidence" value="ECO:0007669"/>
    <property type="project" value="TreeGrafter"/>
</dbReference>
<evidence type="ECO:0000256" key="2">
    <source>
        <dbReference type="ARBA" id="ARBA00009557"/>
    </source>
</evidence>
<feature type="region of interest" description="Disordered" evidence="8">
    <location>
        <begin position="375"/>
        <end position="489"/>
    </location>
</feature>
<keyword evidence="4" id="KW-0677">Repeat</keyword>
<dbReference type="InterPro" id="IPR002108">
    <property type="entry name" value="ADF-H"/>
</dbReference>
<comment type="similarity">
    <text evidence="2">Belongs to the actin-binding proteins ADF family. Twinfilin subfamily.</text>
</comment>
<evidence type="ECO:0000256" key="1">
    <source>
        <dbReference type="ARBA" id="ARBA00004245"/>
    </source>
</evidence>